<dbReference type="AlphaFoldDB" id="A0A1T4Y6Y1"/>
<dbReference type="GO" id="GO:0000922">
    <property type="term" value="C:spindle pole"/>
    <property type="evidence" value="ECO:0007669"/>
    <property type="project" value="UniProtKB-SubCell"/>
</dbReference>
<reference evidence="11 12" key="1">
    <citation type="submission" date="2017-02" db="EMBL/GenBank/DDBJ databases">
        <authorList>
            <person name="Peterson S.W."/>
        </authorList>
    </citation>
    <scope>NUCLEOTIDE SEQUENCE [LARGE SCALE GENOMIC DNA]</scope>
    <source>
        <strain evidence="11 12">DSM 16080</strain>
    </source>
</reference>
<dbReference type="GO" id="GO:0004674">
    <property type="term" value="F:protein serine/threonine kinase activity"/>
    <property type="evidence" value="ECO:0007669"/>
    <property type="project" value="TreeGrafter"/>
</dbReference>
<feature type="region of interest" description="Disordered" evidence="9">
    <location>
        <begin position="279"/>
        <end position="299"/>
    </location>
</feature>
<name>A0A1T4Y6Y1_9BACT</name>
<keyword evidence="5" id="KW-0547">Nucleotide-binding</keyword>
<evidence type="ECO:0000256" key="9">
    <source>
        <dbReference type="SAM" id="MobiDB-lite"/>
    </source>
</evidence>
<dbReference type="GO" id="GO:0005813">
    <property type="term" value="C:centrosome"/>
    <property type="evidence" value="ECO:0007669"/>
    <property type="project" value="UniProtKB-SubCell"/>
</dbReference>
<dbReference type="InterPro" id="IPR011009">
    <property type="entry name" value="Kinase-like_dom_sf"/>
</dbReference>
<keyword evidence="8" id="KW-0963">Cytoplasm</keyword>
<keyword evidence="8" id="KW-0206">Cytoskeleton</keyword>
<dbReference type="EMBL" id="FUYC01000034">
    <property type="protein sequence ID" value="SKA97592.1"/>
    <property type="molecule type" value="Genomic_DNA"/>
</dbReference>
<dbReference type="Gene3D" id="1.10.510.10">
    <property type="entry name" value="Transferase(Phosphotransferase) domain 1"/>
    <property type="match status" value="1"/>
</dbReference>
<dbReference type="STRING" id="1121449.SAMN02745704_02855"/>
<evidence type="ECO:0000313" key="12">
    <source>
        <dbReference type="Proteomes" id="UP000190027"/>
    </source>
</evidence>
<proteinExistence type="inferred from homology"/>
<keyword evidence="12" id="KW-1185">Reference proteome</keyword>
<keyword evidence="4" id="KW-0808">Transferase</keyword>
<evidence type="ECO:0000256" key="3">
    <source>
        <dbReference type="ARBA" id="ARBA00010886"/>
    </source>
</evidence>
<dbReference type="OrthoDB" id="5451015at2"/>
<comment type="subcellular location">
    <subcellularLocation>
        <location evidence="1">Cytoplasm</location>
        <location evidence="1">Cytoskeleton</location>
        <location evidence="1">Microtubule organizing center</location>
        <location evidence="1">Centrosome</location>
    </subcellularLocation>
    <subcellularLocation>
        <location evidence="2">Cytoplasm</location>
        <location evidence="2">Cytoskeleton</location>
        <location evidence="2">Spindle pole</location>
    </subcellularLocation>
</comment>
<dbReference type="RefSeq" id="WP_144019529.1">
    <property type="nucleotide sequence ID" value="NZ_FUYC01000034.1"/>
</dbReference>
<keyword evidence="7" id="KW-0067">ATP-binding</keyword>
<accession>A0A1T4Y6Y1</accession>
<evidence type="ECO:0000256" key="7">
    <source>
        <dbReference type="ARBA" id="ARBA00022840"/>
    </source>
</evidence>
<dbReference type="SUPFAM" id="SSF56112">
    <property type="entry name" value="Protein kinase-like (PK-like)"/>
    <property type="match status" value="1"/>
</dbReference>
<dbReference type="InterPro" id="IPR000719">
    <property type="entry name" value="Prot_kinase_dom"/>
</dbReference>
<dbReference type="Pfam" id="PF07714">
    <property type="entry name" value="PK_Tyr_Ser-Thr"/>
    <property type="match status" value="1"/>
</dbReference>
<dbReference type="PANTHER" id="PTHR43289">
    <property type="entry name" value="MITOGEN-ACTIVATED PROTEIN KINASE KINASE KINASE 20-RELATED"/>
    <property type="match status" value="1"/>
</dbReference>
<protein>
    <submittedName>
        <fullName evidence="11">Protein tyrosine kinase</fullName>
    </submittedName>
</protein>
<dbReference type="Proteomes" id="UP000190027">
    <property type="component" value="Unassembled WGS sequence"/>
</dbReference>
<gene>
    <name evidence="11" type="ORF">SAMN02745704_02855</name>
</gene>
<evidence type="ECO:0000313" key="11">
    <source>
        <dbReference type="EMBL" id="SKA97592.1"/>
    </source>
</evidence>
<keyword evidence="6 11" id="KW-0418">Kinase</keyword>
<evidence type="ECO:0000256" key="2">
    <source>
        <dbReference type="ARBA" id="ARBA00004647"/>
    </source>
</evidence>
<evidence type="ECO:0000256" key="5">
    <source>
        <dbReference type="ARBA" id="ARBA00022741"/>
    </source>
</evidence>
<organism evidence="11 12">
    <name type="scientific">Paucidesulfovibrio gracilis DSM 16080</name>
    <dbReference type="NCBI Taxonomy" id="1121449"/>
    <lineage>
        <taxon>Bacteria</taxon>
        <taxon>Pseudomonadati</taxon>
        <taxon>Thermodesulfobacteriota</taxon>
        <taxon>Desulfovibrionia</taxon>
        <taxon>Desulfovibrionales</taxon>
        <taxon>Desulfovibrionaceae</taxon>
        <taxon>Paucidesulfovibrio</taxon>
    </lineage>
</organism>
<feature type="domain" description="Protein kinase" evidence="10">
    <location>
        <begin position="1"/>
        <end position="274"/>
    </location>
</feature>
<evidence type="ECO:0000256" key="4">
    <source>
        <dbReference type="ARBA" id="ARBA00022679"/>
    </source>
</evidence>
<evidence type="ECO:0000256" key="1">
    <source>
        <dbReference type="ARBA" id="ARBA00004300"/>
    </source>
</evidence>
<evidence type="ECO:0000256" key="8">
    <source>
        <dbReference type="ARBA" id="ARBA00023212"/>
    </source>
</evidence>
<dbReference type="GO" id="GO:0005524">
    <property type="term" value="F:ATP binding"/>
    <property type="evidence" value="ECO:0007669"/>
    <property type="project" value="UniProtKB-KW"/>
</dbReference>
<evidence type="ECO:0000256" key="6">
    <source>
        <dbReference type="ARBA" id="ARBA00022777"/>
    </source>
</evidence>
<dbReference type="InterPro" id="IPR001245">
    <property type="entry name" value="Ser-Thr/Tyr_kinase_cat_dom"/>
</dbReference>
<dbReference type="PROSITE" id="PS50011">
    <property type="entry name" value="PROTEIN_KINASE_DOM"/>
    <property type="match status" value="1"/>
</dbReference>
<evidence type="ECO:0000259" key="10">
    <source>
        <dbReference type="PROSITE" id="PS50011"/>
    </source>
</evidence>
<sequence>MHNEYPRFTGRRELPRALRVGEQVCGVRITARTHRAPPLLRFHATDGSRPCLVSQFHSLDPGAFLRWQNEARHVLLPQCRGLLWPFCEWSGGMVSLRAPVSPLLLADLPCHDPSVGLAVARGLATLLARLHAAGHVHLGLHPRFLFHAPGQKETWLSGFGLAHRRGWDDHWADGAPPIPNAAWAAPEQLRGGRGDERTDIFGFGAVLYWMATGRPPFGPMRIWLREMFRPGCPAVGCVGRIPWPREVTRLMDGCLAPCPEDRPELAEVLSCLGVDAAPDRGAGRPRPHGPEARARSSTGDRARRVMVFYGGGYGSRELFREVQTLAEREECRVLFVSMIPAHLPGGLVELFSARLFMGLAEGLAQCRSQGISYGLRLFPRVVPSRMAERMVRCYAPDTVWVGRPASGIHGIRGGVVPRLERLGVNLRLVKPTASNRRG</sequence>
<comment type="similarity">
    <text evidence="3">Belongs to the protein kinase superfamily. NEK Ser/Thr protein kinase family. NIMA subfamily.</text>
</comment>
<dbReference type="PANTHER" id="PTHR43289:SF6">
    <property type="entry name" value="SERINE_THREONINE-PROTEIN KINASE NEKL-3"/>
    <property type="match status" value="1"/>
</dbReference>